<dbReference type="PANTHER" id="PTHR11669">
    <property type="entry name" value="REPLICATION FACTOR C / DNA POLYMERASE III GAMMA-TAU SUBUNIT"/>
    <property type="match status" value="1"/>
</dbReference>
<dbReference type="SUPFAM" id="SSF48019">
    <property type="entry name" value="post-AAA+ oligomerization domain-like"/>
    <property type="match status" value="1"/>
</dbReference>
<dbReference type="GO" id="GO:0003887">
    <property type="term" value="F:DNA-directed DNA polymerase activity"/>
    <property type="evidence" value="ECO:0007669"/>
    <property type="project" value="UniProtKB-KW"/>
</dbReference>
<comment type="similarity">
    <text evidence="1">Belongs to the DnaX/STICHEL family.</text>
</comment>
<dbReference type="Pfam" id="PF12169">
    <property type="entry name" value="DNA_pol3_gamma3"/>
    <property type="match status" value="1"/>
</dbReference>
<sequence>MYQALYRKWRPITFSQVVGQEHITDTLRRQVAEGRTGHAYLFTGTRGTGKTTCARILAKAINCLHPVDGAPCNQCEACRGIDEGRLLDITELDAASNNGVDSVRALREEAVYTPSVLKKRVYIIDEVHMLSTPAFNALLKILEEPPEHLVFILATTELHKVPATILSRCQRYSFKRILPRDIARQLRYIAGEEQIDLTPDGADILARMAGGAMRDALSLLDQCRSFEGTLSASAILNLLGLAGGVQTARLMELLLKRDAREALLLLDQLYRDGKDIAALLRELSDLCRDLLILHTAPEGGAALLTGLYEEKTLSALGANASGSRLFYMAEVLGQTLARLSDSGSLRTEAELCLLKLCDESLCGDLSALNTRLERLEKAAAKGFAAPASESTSAPAVPQPEIRQPIPSAPAPKAQPVPAKPEPKIQPAPAEKAPAPSEPKAAASAREDGEIWARLQNQYKAGLRTDKRVFLNRASGVLSGGVLTVTCPDDMVKRYLDCPEVNGVLQSVTEAQCGSPVRVVFTLGSGKSAPLHRSDTESAPPKRTKPAPNSTESAPSVPAEKPAETPPWEAPPPASDRMDELLEEAGRLDNFNIK</sequence>
<organism evidence="14 15">
    <name type="scientific">Vescimonas fastidiosa</name>
    <dbReference type="NCBI Taxonomy" id="2714353"/>
    <lineage>
        <taxon>Bacteria</taxon>
        <taxon>Bacillati</taxon>
        <taxon>Bacillota</taxon>
        <taxon>Clostridia</taxon>
        <taxon>Eubacteriales</taxon>
        <taxon>Oscillospiraceae</taxon>
        <taxon>Vescimonas</taxon>
    </lineage>
</organism>
<dbReference type="InterPro" id="IPR022754">
    <property type="entry name" value="DNA_pol_III_gamma-3"/>
</dbReference>
<feature type="compositionally biased region" description="Pro residues" evidence="12">
    <location>
        <begin position="406"/>
        <end position="425"/>
    </location>
</feature>
<dbReference type="Gene3D" id="1.20.272.10">
    <property type="match status" value="1"/>
</dbReference>
<dbReference type="CDD" id="cd18137">
    <property type="entry name" value="HLD_clamp_pol_III_gamma_tau"/>
    <property type="match status" value="1"/>
</dbReference>
<name>A0A810PWG4_9FIRM</name>
<evidence type="ECO:0000256" key="6">
    <source>
        <dbReference type="ARBA" id="ARBA00022723"/>
    </source>
</evidence>
<dbReference type="AlphaFoldDB" id="A0A810PWG4"/>
<feature type="compositionally biased region" description="Low complexity" evidence="12">
    <location>
        <begin position="383"/>
        <end position="395"/>
    </location>
</feature>
<keyword evidence="6" id="KW-0479">Metal-binding</keyword>
<dbReference type="PANTHER" id="PTHR11669:SF0">
    <property type="entry name" value="PROTEIN STICHEL-LIKE 2"/>
    <property type="match status" value="1"/>
</dbReference>
<evidence type="ECO:0000256" key="4">
    <source>
        <dbReference type="ARBA" id="ARBA00022695"/>
    </source>
</evidence>
<keyword evidence="7" id="KW-0547">Nucleotide-binding</keyword>
<dbReference type="KEGG" id="vfa:MM35RIKEN_21860"/>
<dbReference type="GO" id="GO:0046872">
    <property type="term" value="F:metal ion binding"/>
    <property type="evidence" value="ECO:0007669"/>
    <property type="project" value="UniProtKB-KW"/>
</dbReference>
<dbReference type="Pfam" id="PF13177">
    <property type="entry name" value="DNA_pol3_delta2"/>
    <property type="match status" value="1"/>
</dbReference>
<dbReference type="Pfam" id="PF22608">
    <property type="entry name" value="DNAX_ATPase_lid"/>
    <property type="match status" value="1"/>
</dbReference>
<dbReference type="InterPro" id="IPR003593">
    <property type="entry name" value="AAA+_ATPase"/>
</dbReference>
<dbReference type="InterPro" id="IPR012763">
    <property type="entry name" value="DNA_pol_III_sug/sutau_N"/>
</dbReference>
<evidence type="ECO:0000256" key="9">
    <source>
        <dbReference type="ARBA" id="ARBA00022840"/>
    </source>
</evidence>
<evidence type="ECO:0000256" key="11">
    <source>
        <dbReference type="ARBA" id="ARBA00049244"/>
    </source>
</evidence>
<dbReference type="InterPro" id="IPR045085">
    <property type="entry name" value="HLD_clamp_pol_III_gamma_tau"/>
</dbReference>
<dbReference type="SUPFAM" id="SSF52540">
    <property type="entry name" value="P-loop containing nucleoside triphosphate hydrolases"/>
    <property type="match status" value="1"/>
</dbReference>
<keyword evidence="4" id="KW-0548">Nucleotidyltransferase</keyword>
<dbReference type="Gene3D" id="3.40.50.300">
    <property type="entry name" value="P-loop containing nucleotide triphosphate hydrolases"/>
    <property type="match status" value="1"/>
</dbReference>
<keyword evidence="10" id="KW-0239">DNA-directed DNA polymerase</keyword>
<dbReference type="FunFam" id="3.40.50.300:FF:000014">
    <property type="entry name" value="DNA polymerase III subunit gamma/tau"/>
    <property type="match status" value="1"/>
</dbReference>
<keyword evidence="15" id="KW-1185">Reference proteome</keyword>
<feature type="compositionally biased region" description="Basic and acidic residues" evidence="12">
    <location>
        <begin position="575"/>
        <end position="586"/>
    </location>
</feature>
<comment type="catalytic activity">
    <reaction evidence="11">
        <text>DNA(n) + a 2'-deoxyribonucleoside 5'-triphosphate = DNA(n+1) + diphosphate</text>
        <dbReference type="Rhea" id="RHEA:22508"/>
        <dbReference type="Rhea" id="RHEA-COMP:17339"/>
        <dbReference type="Rhea" id="RHEA-COMP:17340"/>
        <dbReference type="ChEBI" id="CHEBI:33019"/>
        <dbReference type="ChEBI" id="CHEBI:61560"/>
        <dbReference type="ChEBI" id="CHEBI:173112"/>
        <dbReference type="EC" id="2.7.7.7"/>
    </reaction>
</comment>
<protein>
    <recommendedName>
        <fullName evidence="2">DNA-directed DNA polymerase</fullName>
        <ecNumber evidence="2">2.7.7.7</ecNumber>
    </recommendedName>
</protein>
<dbReference type="InterPro" id="IPR050238">
    <property type="entry name" value="DNA_Rep/Repair_Clamp_Loader"/>
</dbReference>
<feature type="region of interest" description="Disordered" evidence="12">
    <location>
        <begin position="383"/>
        <end position="447"/>
    </location>
</feature>
<feature type="compositionally biased region" description="Pro residues" evidence="12">
    <location>
        <begin position="563"/>
        <end position="573"/>
    </location>
</feature>
<dbReference type="InterPro" id="IPR008921">
    <property type="entry name" value="DNA_pol3_clamp-load_cplx_C"/>
</dbReference>
<keyword evidence="14" id="KW-0614">Plasmid</keyword>
<dbReference type="RefSeq" id="WP_212821809.1">
    <property type="nucleotide sequence ID" value="NZ_AP023416.1"/>
</dbReference>
<proteinExistence type="inferred from homology"/>
<feature type="domain" description="AAA+ ATPase" evidence="13">
    <location>
        <begin position="36"/>
        <end position="184"/>
    </location>
</feature>
<keyword evidence="5" id="KW-0235">DNA replication</keyword>
<evidence type="ECO:0000313" key="15">
    <source>
        <dbReference type="Proteomes" id="UP000681343"/>
    </source>
</evidence>
<evidence type="ECO:0000256" key="2">
    <source>
        <dbReference type="ARBA" id="ARBA00012417"/>
    </source>
</evidence>
<dbReference type="Proteomes" id="UP000681343">
    <property type="component" value="Plasmid pMM35_01"/>
</dbReference>
<feature type="compositionally biased region" description="Low complexity" evidence="12">
    <location>
        <begin position="426"/>
        <end position="443"/>
    </location>
</feature>
<dbReference type="GO" id="GO:0003677">
    <property type="term" value="F:DNA binding"/>
    <property type="evidence" value="ECO:0007669"/>
    <property type="project" value="InterPro"/>
</dbReference>
<dbReference type="NCBIfam" id="TIGR02397">
    <property type="entry name" value="dnaX_nterm"/>
    <property type="match status" value="1"/>
</dbReference>
<dbReference type="GO" id="GO:0009360">
    <property type="term" value="C:DNA polymerase III complex"/>
    <property type="evidence" value="ECO:0007669"/>
    <property type="project" value="InterPro"/>
</dbReference>
<evidence type="ECO:0000256" key="12">
    <source>
        <dbReference type="SAM" id="MobiDB-lite"/>
    </source>
</evidence>
<evidence type="ECO:0000256" key="8">
    <source>
        <dbReference type="ARBA" id="ARBA00022833"/>
    </source>
</evidence>
<dbReference type="InterPro" id="IPR001270">
    <property type="entry name" value="ClpA/B"/>
</dbReference>
<geneLocation type="plasmid" evidence="14 15">
    <name>pMM35_01</name>
</geneLocation>
<keyword evidence="3" id="KW-0808">Transferase</keyword>
<reference evidence="14" key="1">
    <citation type="submission" date="2020-09" db="EMBL/GenBank/DDBJ databases">
        <title>New species isolated from human feces.</title>
        <authorList>
            <person name="Kitahara M."/>
            <person name="Shigeno Y."/>
            <person name="Shime M."/>
            <person name="Matsumoto Y."/>
            <person name="Nakamura S."/>
            <person name="Motooka D."/>
            <person name="Fukuoka S."/>
            <person name="Nishikawa H."/>
            <person name="Benno Y."/>
        </authorList>
    </citation>
    <scope>NUCLEOTIDE SEQUENCE</scope>
    <source>
        <strain evidence="14">MM35</strain>
        <plasmid evidence="14">pMM35_01</plasmid>
    </source>
</reference>
<dbReference type="Gene3D" id="1.10.8.60">
    <property type="match status" value="1"/>
</dbReference>
<keyword evidence="8" id="KW-0862">Zinc</keyword>
<dbReference type="SMART" id="SM00382">
    <property type="entry name" value="AAA"/>
    <property type="match status" value="1"/>
</dbReference>
<accession>A0A810PWG4</accession>
<evidence type="ECO:0000256" key="10">
    <source>
        <dbReference type="ARBA" id="ARBA00022932"/>
    </source>
</evidence>
<evidence type="ECO:0000256" key="1">
    <source>
        <dbReference type="ARBA" id="ARBA00006360"/>
    </source>
</evidence>
<dbReference type="EC" id="2.7.7.7" evidence="2"/>
<evidence type="ECO:0000259" key="13">
    <source>
        <dbReference type="SMART" id="SM00382"/>
    </source>
</evidence>
<evidence type="ECO:0000313" key="14">
    <source>
        <dbReference type="EMBL" id="BCK79994.1"/>
    </source>
</evidence>
<keyword evidence="9" id="KW-0067">ATP-binding</keyword>
<dbReference type="NCBIfam" id="NF004046">
    <property type="entry name" value="PRK05563.1"/>
    <property type="match status" value="1"/>
</dbReference>
<gene>
    <name evidence="14" type="ORF">MM35RIKEN_21860</name>
</gene>
<feature type="region of interest" description="Disordered" evidence="12">
    <location>
        <begin position="525"/>
        <end position="593"/>
    </location>
</feature>
<dbReference type="InterPro" id="IPR027417">
    <property type="entry name" value="P-loop_NTPase"/>
</dbReference>
<dbReference type="GO" id="GO:0006261">
    <property type="term" value="P:DNA-templated DNA replication"/>
    <property type="evidence" value="ECO:0007669"/>
    <property type="project" value="TreeGrafter"/>
</dbReference>
<evidence type="ECO:0000256" key="5">
    <source>
        <dbReference type="ARBA" id="ARBA00022705"/>
    </source>
</evidence>
<dbReference type="GO" id="GO:0005524">
    <property type="term" value="F:ATP binding"/>
    <property type="evidence" value="ECO:0007669"/>
    <property type="project" value="UniProtKB-KW"/>
</dbReference>
<evidence type="ECO:0000256" key="7">
    <source>
        <dbReference type="ARBA" id="ARBA00022741"/>
    </source>
</evidence>
<dbReference type="EMBL" id="AP023416">
    <property type="protein sequence ID" value="BCK79994.1"/>
    <property type="molecule type" value="Genomic_DNA"/>
</dbReference>
<evidence type="ECO:0000256" key="3">
    <source>
        <dbReference type="ARBA" id="ARBA00022679"/>
    </source>
</evidence>
<dbReference type="PRINTS" id="PR00300">
    <property type="entry name" value="CLPPROTEASEA"/>
</dbReference>